<dbReference type="Proteomes" id="UP000199208">
    <property type="component" value="Unassembled WGS sequence"/>
</dbReference>
<dbReference type="InterPro" id="IPR029063">
    <property type="entry name" value="SAM-dependent_MTases_sf"/>
</dbReference>
<dbReference type="SUPFAM" id="SSF53335">
    <property type="entry name" value="S-adenosyl-L-methionine-dependent methyltransferases"/>
    <property type="match status" value="1"/>
</dbReference>
<dbReference type="InterPro" id="IPR052356">
    <property type="entry name" value="Thiol_S-MT"/>
</dbReference>
<reference evidence="1 2" key="1">
    <citation type="submission" date="2016-10" db="EMBL/GenBank/DDBJ databases">
        <authorList>
            <person name="de Groot N.N."/>
        </authorList>
    </citation>
    <scope>NUCLEOTIDE SEQUENCE [LARGE SCALE GENOMIC DNA]</scope>
    <source>
        <strain evidence="1 2">DSM 2784</strain>
    </source>
</reference>
<dbReference type="PANTHER" id="PTHR45036">
    <property type="entry name" value="METHYLTRANSFERASE LIKE 7B"/>
    <property type="match status" value="1"/>
</dbReference>
<dbReference type="AlphaFoldDB" id="A0A1G5S5B3"/>
<dbReference type="Gene3D" id="3.40.50.150">
    <property type="entry name" value="Vaccinia Virus protein VP39"/>
    <property type="match status" value="1"/>
</dbReference>
<dbReference type="STRING" id="1120920.SAMN03080599_02849"/>
<dbReference type="Pfam" id="PF13489">
    <property type="entry name" value="Methyltransf_23"/>
    <property type="match status" value="1"/>
</dbReference>
<dbReference type="PANTHER" id="PTHR45036:SF1">
    <property type="entry name" value="METHYLTRANSFERASE LIKE 7A"/>
    <property type="match status" value="1"/>
</dbReference>
<gene>
    <name evidence="1" type="ORF">SAMN03080599_02849</name>
</gene>
<dbReference type="OrthoDB" id="9772751at2"/>
<accession>A0A1G5S5B3</accession>
<dbReference type="CDD" id="cd02440">
    <property type="entry name" value="AdoMet_MTases"/>
    <property type="match status" value="1"/>
</dbReference>
<evidence type="ECO:0000313" key="1">
    <source>
        <dbReference type="EMBL" id="SCZ81544.1"/>
    </source>
</evidence>
<protein>
    <submittedName>
        <fullName evidence="1">Methyltransferase domain-containing protein</fullName>
    </submittedName>
</protein>
<keyword evidence="1" id="KW-0808">Transferase</keyword>
<proteinExistence type="predicted"/>
<name>A0A1G5S5B3_9FIRM</name>
<organism evidence="1 2">
    <name type="scientific">Acidaminobacter hydrogenoformans DSM 2784</name>
    <dbReference type="NCBI Taxonomy" id="1120920"/>
    <lineage>
        <taxon>Bacteria</taxon>
        <taxon>Bacillati</taxon>
        <taxon>Bacillota</taxon>
        <taxon>Clostridia</taxon>
        <taxon>Peptostreptococcales</taxon>
        <taxon>Acidaminobacteraceae</taxon>
        <taxon>Acidaminobacter</taxon>
    </lineage>
</organism>
<dbReference type="GO" id="GO:0008168">
    <property type="term" value="F:methyltransferase activity"/>
    <property type="evidence" value="ECO:0007669"/>
    <property type="project" value="UniProtKB-KW"/>
</dbReference>
<evidence type="ECO:0000313" key="2">
    <source>
        <dbReference type="Proteomes" id="UP000199208"/>
    </source>
</evidence>
<sequence length="192" mass="21402">MNTIYDWFMAPLEALRLRASRKSLMSKVSGKVLEIGTGTGANLPYFDYSKIEALTLSDLKLSKRARSYVFPEDVEVVYNEAPLEALKVPPSSFDSIVFTLVFCSVDDPLEGLQRVYELLKPGGKIYFIEHVMPDHHHVRKAVNGINPHWRKIASGCNLNRETLETIKEAGFVLEKHSVSLGGALIEGVAVKP</sequence>
<keyword evidence="1" id="KW-0489">Methyltransferase</keyword>
<dbReference type="RefSeq" id="WP_092592636.1">
    <property type="nucleotide sequence ID" value="NZ_FMWL01000019.1"/>
</dbReference>
<keyword evidence="2" id="KW-1185">Reference proteome</keyword>
<dbReference type="GO" id="GO:0032259">
    <property type="term" value="P:methylation"/>
    <property type="evidence" value="ECO:0007669"/>
    <property type="project" value="UniProtKB-KW"/>
</dbReference>
<dbReference type="EMBL" id="FMWL01000019">
    <property type="protein sequence ID" value="SCZ81544.1"/>
    <property type="molecule type" value="Genomic_DNA"/>
</dbReference>